<sequence length="323" mass="36292">MPYAYQSEGVVSEEGANPFLEHLPPDTPVHSYDRQCVIERILPPYSVKDRFVVIKDFPPEKFDKDEEDLPRYCDYSRPVQILIIKMPSQAHEEAAASFEKMITMIANDMQVIRRIAFCGATRVSTPDRDKQADRSWKPRRQARKFPTVALEVGFTETTAKLEQDIAWWINESRGEVGMGITVDIKGSGCIDIKSWIPAFDPSLQRDYVTASGRHVNNTDNLPPPQVAQTVLFKRGGDDSGPTIEGEGLTIPFHTLFLDEPGEGERDFVLTSDMLLLHLAECVWDAIDDVEEIKARREASCCSGRFQVGFATKALHVQSTDAIS</sequence>
<gene>
    <name evidence="1" type="ORF">N7492_010694</name>
</gene>
<accession>A0A9W9HRW2</accession>
<reference evidence="1" key="1">
    <citation type="submission" date="2022-11" db="EMBL/GenBank/DDBJ databases">
        <authorList>
            <person name="Petersen C."/>
        </authorList>
    </citation>
    <scope>NUCLEOTIDE SEQUENCE</scope>
    <source>
        <strain evidence="1">IBT 21917</strain>
    </source>
</reference>
<dbReference type="AlphaFoldDB" id="A0A9W9HRW2"/>
<proteinExistence type="predicted"/>
<protein>
    <submittedName>
        <fullName evidence="1">Uncharacterized protein</fullName>
    </submittedName>
</protein>
<evidence type="ECO:0000313" key="1">
    <source>
        <dbReference type="EMBL" id="KAJ5152399.1"/>
    </source>
</evidence>
<comment type="caution">
    <text evidence="1">The sequence shown here is derived from an EMBL/GenBank/DDBJ whole genome shotgun (WGS) entry which is preliminary data.</text>
</comment>
<keyword evidence="2" id="KW-1185">Reference proteome</keyword>
<dbReference type="EMBL" id="JAPQKO010000008">
    <property type="protein sequence ID" value="KAJ5152399.1"/>
    <property type="molecule type" value="Genomic_DNA"/>
</dbReference>
<name>A0A9W9HRW2_9EURO</name>
<organism evidence="1 2">
    <name type="scientific">Penicillium capsulatum</name>
    <dbReference type="NCBI Taxonomy" id="69766"/>
    <lineage>
        <taxon>Eukaryota</taxon>
        <taxon>Fungi</taxon>
        <taxon>Dikarya</taxon>
        <taxon>Ascomycota</taxon>
        <taxon>Pezizomycotina</taxon>
        <taxon>Eurotiomycetes</taxon>
        <taxon>Eurotiomycetidae</taxon>
        <taxon>Eurotiales</taxon>
        <taxon>Aspergillaceae</taxon>
        <taxon>Penicillium</taxon>
    </lineage>
</organism>
<dbReference type="OrthoDB" id="76567at2759"/>
<dbReference type="Proteomes" id="UP001146351">
    <property type="component" value="Unassembled WGS sequence"/>
</dbReference>
<reference evidence="1" key="2">
    <citation type="journal article" date="2023" name="IMA Fungus">
        <title>Comparative genomic study of the Penicillium genus elucidates a diverse pangenome and 15 lateral gene transfer events.</title>
        <authorList>
            <person name="Petersen C."/>
            <person name="Sorensen T."/>
            <person name="Nielsen M.R."/>
            <person name="Sondergaard T.E."/>
            <person name="Sorensen J.L."/>
            <person name="Fitzpatrick D.A."/>
            <person name="Frisvad J.C."/>
            <person name="Nielsen K.L."/>
        </authorList>
    </citation>
    <scope>NUCLEOTIDE SEQUENCE</scope>
    <source>
        <strain evidence="1">IBT 21917</strain>
    </source>
</reference>
<evidence type="ECO:0000313" key="2">
    <source>
        <dbReference type="Proteomes" id="UP001146351"/>
    </source>
</evidence>